<dbReference type="AlphaFoldDB" id="A0A1H0GZP4"/>
<evidence type="ECO:0000313" key="1">
    <source>
        <dbReference type="EMBL" id="SDO12348.1"/>
    </source>
</evidence>
<proteinExistence type="predicted"/>
<name>A0A1H0GZP4_9BACT</name>
<accession>A0A1H0GZP4</accession>
<reference evidence="2" key="1">
    <citation type="submission" date="2016-10" db="EMBL/GenBank/DDBJ databases">
        <authorList>
            <person name="de Groot N.N."/>
        </authorList>
    </citation>
    <scope>NUCLEOTIDE SEQUENCE [LARGE SCALE GENOMIC DNA]</scope>
    <source>
        <strain evidence="2">BP1-145</strain>
    </source>
</reference>
<gene>
    <name evidence="1" type="ORF">SAMN04487900_11053</name>
</gene>
<sequence>MKLVEIKHRKNGKEYVKRGAYIYSVKKNGELYAHPVWYEALYGENTQEDVLARLQRLNPKSRYELKK</sequence>
<comment type="caution">
    <text evidence="1">The sequence shown here is derived from an EMBL/GenBank/DDBJ whole genome shotgun (WGS) entry which is preliminary data.</text>
</comment>
<protein>
    <submittedName>
        <fullName evidence="1">Uncharacterized protein</fullName>
    </submittedName>
</protein>
<dbReference type="EMBL" id="FNIW01000010">
    <property type="protein sequence ID" value="SDO12348.1"/>
    <property type="molecule type" value="Genomic_DNA"/>
</dbReference>
<dbReference type="Proteomes" id="UP000199134">
    <property type="component" value="Unassembled WGS sequence"/>
</dbReference>
<evidence type="ECO:0000313" key="2">
    <source>
        <dbReference type="Proteomes" id="UP000199134"/>
    </source>
</evidence>
<organism evidence="1 2">
    <name type="scientific">Prevotella communis</name>
    <dbReference type="NCBI Taxonomy" id="2913614"/>
    <lineage>
        <taxon>Bacteria</taxon>
        <taxon>Pseudomonadati</taxon>
        <taxon>Bacteroidota</taxon>
        <taxon>Bacteroidia</taxon>
        <taxon>Bacteroidales</taxon>
        <taxon>Prevotellaceae</taxon>
        <taxon>Prevotella</taxon>
    </lineage>
</organism>
<dbReference type="RefSeq" id="WP_091853546.1">
    <property type="nucleotide sequence ID" value="NZ_FNIW01000010.1"/>
</dbReference>